<reference evidence="1" key="1">
    <citation type="submission" date="2021-02" db="EMBL/GenBank/DDBJ databases">
        <title>Natrosporangium hydrolyticum gen. nov., sp. nov, a haloalkaliphilic actinobacterium from a soda solonchak soil.</title>
        <authorList>
            <person name="Sorokin D.Y."/>
            <person name="Khijniak T.V."/>
            <person name="Zakharycheva A.P."/>
            <person name="Boueva O.V."/>
            <person name="Ariskina E.V."/>
            <person name="Hahnke R.L."/>
            <person name="Bunk B."/>
            <person name="Sproer C."/>
            <person name="Schumann P."/>
            <person name="Evtushenko L.I."/>
            <person name="Kublanov I.V."/>
        </authorList>
    </citation>
    <scope>NUCLEOTIDE SEQUENCE</scope>
    <source>
        <strain evidence="1">DSM 106523</strain>
    </source>
</reference>
<dbReference type="Gene3D" id="3.40.190.10">
    <property type="entry name" value="Periplasmic binding protein-like II"/>
    <property type="match status" value="2"/>
</dbReference>
<protein>
    <submittedName>
        <fullName evidence="1">Extracellular solute-binding protein</fullName>
    </submittedName>
</protein>
<dbReference type="InterPro" id="IPR006059">
    <property type="entry name" value="SBP"/>
</dbReference>
<dbReference type="SUPFAM" id="SSF53850">
    <property type="entry name" value="Periplasmic binding protein-like II"/>
    <property type="match status" value="1"/>
</dbReference>
<sequence>MRRISRRRLLGGAVLLGAGATGLTSLTACGNGGGSGSGSGSNLRFAWWGNPDRDRRTQAAVDQFVARADRGVDTEPSNWDDYWSRLATQISGGNPPDLMQMDYQYIAEYAGRGALLELDDYVPDPLDLSAVPEEAVENGRIGGTLYGITMGYNTFAMMKNLQVIRDAGVDEPDHTLTWSEFAELCREIGNNTPSGVFGTQNAMGSKETLECWLHQRGKALFTADGQLGYDPADLEEWFEFWQELAETGGAVDMETTSEALPDLSDWEVPSGRGAFNFHWSNIYPAFVDVSADEIGIGMYPQGDGAGAQPGQYYKASMLLSIPSAADDPDAAAELLQALVLDAEIAAELGFERGVPSSEEVREVLRPDASDEELASLEYVEFVEDKVGEVPPPPPEAAGRLDDQLIFFAEEAGFGRMSIPDAVDAYFQEATNILG</sequence>
<dbReference type="EMBL" id="CP070499">
    <property type="protein sequence ID" value="QSB13383.1"/>
    <property type="molecule type" value="Genomic_DNA"/>
</dbReference>
<dbReference type="PANTHER" id="PTHR43649">
    <property type="entry name" value="ARABINOSE-BINDING PROTEIN-RELATED"/>
    <property type="match status" value="1"/>
</dbReference>
<name>A0A895YD51_9ACTN</name>
<proteinExistence type="predicted"/>
<dbReference type="RefSeq" id="WP_239675463.1">
    <property type="nucleotide sequence ID" value="NZ_CP070499.1"/>
</dbReference>
<dbReference type="Pfam" id="PF13416">
    <property type="entry name" value="SBP_bac_8"/>
    <property type="match status" value="1"/>
</dbReference>
<keyword evidence="2" id="KW-1185">Reference proteome</keyword>
<dbReference type="AlphaFoldDB" id="A0A895YD51"/>
<accession>A0A895YD51</accession>
<gene>
    <name evidence="1" type="ORF">JQS43_17385</name>
</gene>
<dbReference type="KEGG" id="nhy:JQS43_17385"/>
<dbReference type="Proteomes" id="UP000662857">
    <property type="component" value="Chromosome"/>
</dbReference>
<dbReference type="PANTHER" id="PTHR43649:SF12">
    <property type="entry name" value="DIACETYLCHITOBIOSE BINDING PROTEIN DASA"/>
    <property type="match status" value="1"/>
</dbReference>
<evidence type="ECO:0000313" key="2">
    <source>
        <dbReference type="Proteomes" id="UP000662857"/>
    </source>
</evidence>
<dbReference type="PROSITE" id="PS51318">
    <property type="entry name" value="TAT"/>
    <property type="match status" value="1"/>
</dbReference>
<evidence type="ECO:0000313" key="1">
    <source>
        <dbReference type="EMBL" id="QSB13383.1"/>
    </source>
</evidence>
<dbReference type="PROSITE" id="PS51257">
    <property type="entry name" value="PROKAR_LIPOPROTEIN"/>
    <property type="match status" value="1"/>
</dbReference>
<organism evidence="1 2">
    <name type="scientific">Natronosporangium hydrolyticum</name>
    <dbReference type="NCBI Taxonomy" id="2811111"/>
    <lineage>
        <taxon>Bacteria</taxon>
        <taxon>Bacillati</taxon>
        <taxon>Actinomycetota</taxon>
        <taxon>Actinomycetes</taxon>
        <taxon>Micromonosporales</taxon>
        <taxon>Micromonosporaceae</taxon>
        <taxon>Natronosporangium</taxon>
    </lineage>
</organism>
<dbReference type="InterPro" id="IPR006311">
    <property type="entry name" value="TAT_signal"/>
</dbReference>
<dbReference type="InterPro" id="IPR050490">
    <property type="entry name" value="Bact_solute-bd_prot1"/>
</dbReference>